<dbReference type="Proteomes" id="UP000239089">
    <property type="component" value="Unassembled WGS sequence"/>
</dbReference>
<feature type="transmembrane region" description="Helical" evidence="1">
    <location>
        <begin position="338"/>
        <end position="359"/>
    </location>
</feature>
<feature type="transmembrane region" description="Helical" evidence="1">
    <location>
        <begin position="261"/>
        <end position="283"/>
    </location>
</feature>
<dbReference type="EMBL" id="NHSJ01000058">
    <property type="protein sequence ID" value="PPQ31363.1"/>
    <property type="molecule type" value="Genomic_DNA"/>
</dbReference>
<feature type="transmembrane region" description="Helical" evidence="1">
    <location>
        <begin position="45"/>
        <end position="63"/>
    </location>
</feature>
<evidence type="ECO:0000313" key="3">
    <source>
        <dbReference type="Proteomes" id="UP000239089"/>
    </source>
</evidence>
<dbReference type="AlphaFoldDB" id="A0A2S6N9R8"/>
<evidence type="ECO:0000313" key="2">
    <source>
        <dbReference type="EMBL" id="PPQ31363.1"/>
    </source>
</evidence>
<feature type="transmembrane region" description="Helical" evidence="1">
    <location>
        <begin position="156"/>
        <end position="172"/>
    </location>
</feature>
<gene>
    <name evidence="2" type="ORF">CCR94_09475</name>
</gene>
<reference evidence="2 3" key="1">
    <citation type="journal article" date="2018" name="Arch. Microbiol.">
        <title>New insights into the metabolic potential of the phototrophic purple bacterium Rhodopila globiformis DSM 161(T) from its draft genome sequence and evidence for a vanadium-dependent nitrogenase.</title>
        <authorList>
            <person name="Imhoff J.F."/>
            <person name="Rahn T."/>
            <person name="Kunzel S."/>
            <person name="Neulinger S.C."/>
        </authorList>
    </citation>
    <scope>NUCLEOTIDE SEQUENCE [LARGE SCALE GENOMIC DNA]</scope>
    <source>
        <strain evidence="2 3">DSM 16996</strain>
    </source>
</reference>
<keyword evidence="1" id="KW-1133">Transmembrane helix</keyword>
<feature type="transmembrane region" description="Helical" evidence="1">
    <location>
        <begin position="311"/>
        <end position="331"/>
    </location>
</feature>
<organism evidence="2 3">
    <name type="scientific">Rhodoblastus sphagnicola</name>
    <dbReference type="NCBI Taxonomy" id="333368"/>
    <lineage>
        <taxon>Bacteria</taxon>
        <taxon>Pseudomonadati</taxon>
        <taxon>Pseudomonadota</taxon>
        <taxon>Alphaproteobacteria</taxon>
        <taxon>Hyphomicrobiales</taxon>
        <taxon>Rhodoblastaceae</taxon>
        <taxon>Rhodoblastus</taxon>
    </lineage>
</organism>
<feature type="transmembrane region" description="Helical" evidence="1">
    <location>
        <begin position="179"/>
        <end position="197"/>
    </location>
</feature>
<accession>A0A2S6N9R8</accession>
<keyword evidence="1" id="KW-0472">Membrane</keyword>
<evidence type="ECO:0000256" key="1">
    <source>
        <dbReference type="SAM" id="Phobius"/>
    </source>
</evidence>
<feature type="transmembrane region" description="Helical" evidence="1">
    <location>
        <begin position="217"/>
        <end position="249"/>
    </location>
</feature>
<evidence type="ECO:0008006" key="4">
    <source>
        <dbReference type="Google" id="ProtNLM"/>
    </source>
</evidence>
<feature type="transmembrane region" description="Helical" evidence="1">
    <location>
        <begin position="402"/>
        <end position="420"/>
    </location>
</feature>
<feature type="transmembrane region" description="Helical" evidence="1">
    <location>
        <begin position="14"/>
        <end position="33"/>
    </location>
</feature>
<sequence length="584" mass="63912">MLNSNSFNFFHGDALLISVFVFYAISTIYITVFSIQSIRKRRYSSAFLAISTLLAAYVILATGNDTLHHVLRIDALAQQIATGSPSPLIENKATGEVAAIFLYYSFLPYLLPVALTVAGVASRVSLQIAEVVYLGLLIYSLRRLVECLPRPEKKQLAYAAAILFLTANYVYSDWTTRAAIGEICAYALIPMAIVYALEETSREGMSCEGRSCEGSSWIKLAFIFFLQACAHPIVFAFCALGTFVSVYAITDRPLLKLARPLLTASVAGLAAAAPFWLPAALFMNDVLGKQALPFNFANTFAPPWQVLDPTIFATVGPTMIAFCGYLVYAGWANRDRRLLSCSILFFALLLMQTWLFAGLIPKIPGLSQIQFIWRLMFATAVIGFAAALRFSQRDHCGNFARLIPVFAIVAVSAFGVRLMTKLPKIVNDVQKIISPSDRTAESYFVNFSDEPESVWGVRLFSPDYANIRSFCPESTPDVFSRVSFADLRKNPVVSTPYVGVFAGPIDFVTYRAKGENAVLSHCDHVLVLGPLTPGATLSVDESKLDLAQKSRAGVLGFAALIFAAQFMRRRKKGIAGAVKGNAPA</sequence>
<comment type="caution">
    <text evidence="2">The sequence shown here is derived from an EMBL/GenBank/DDBJ whole genome shotgun (WGS) entry which is preliminary data.</text>
</comment>
<keyword evidence="1" id="KW-0812">Transmembrane</keyword>
<proteinExistence type="predicted"/>
<keyword evidence="3" id="KW-1185">Reference proteome</keyword>
<protein>
    <recommendedName>
        <fullName evidence="4">Membrane protein 6-pyruvoyl-tetrahydropterin synthase-related domain-containing protein</fullName>
    </recommendedName>
</protein>
<name>A0A2S6N9R8_9HYPH</name>
<feature type="transmembrane region" description="Helical" evidence="1">
    <location>
        <begin position="371"/>
        <end position="390"/>
    </location>
</feature>
<feature type="transmembrane region" description="Helical" evidence="1">
    <location>
        <begin position="97"/>
        <end position="117"/>
    </location>
</feature>
<feature type="transmembrane region" description="Helical" evidence="1">
    <location>
        <begin position="124"/>
        <end position="141"/>
    </location>
</feature>